<dbReference type="AlphaFoldDB" id="A0AAV7HSJ3"/>
<dbReference type="Pfam" id="PF18023">
    <property type="entry name" value="FKBP_N_2"/>
    <property type="match status" value="1"/>
</dbReference>
<dbReference type="InterPro" id="IPR019734">
    <property type="entry name" value="TPR_rpt"/>
</dbReference>
<keyword evidence="2" id="KW-0802">TPR repeat</keyword>
<evidence type="ECO:0000256" key="2">
    <source>
        <dbReference type="PROSITE-ProRule" id="PRU00339"/>
    </source>
</evidence>
<dbReference type="Pfam" id="PF00106">
    <property type="entry name" value="adh_short"/>
    <property type="match status" value="1"/>
</dbReference>
<keyword evidence="1" id="KW-0560">Oxidoreductase</keyword>
<feature type="repeat" description="TPR" evidence="2">
    <location>
        <begin position="537"/>
        <end position="570"/>
    </location>
</feature>
<dbReference type="Gene3D" id="3.40.50.720">
    <property type="entry name" value="NAD(P)-binding Rossmann-like Domain"/>
    <property type="match status" value="1"/>
</dbReference>
<keyword evidence="5" id="KW-1185">Reference proteome</keyword>
<dbReference type="PANTHER" id="PTHR43157">
    <property type="entry name" value="PHOSPHATIDYLINOSITOL-GLYCAN BIOSYNTHESIS CLASS F PROTEIN-RELATED"/>
    <property type="match status" value="1"/>
</dbReference>
<proteinExistence type="predicted"/>
<dbReference type="InterPro" id="IPR040478">
    <property type="entry name" value="FKBP_N_2"/>
</dbReference>
<dbReference type="SUPFAM" id="SSF48452">
    <property type="entry name" value="TPR-like"/>
    <property type="match status" value="1"/>
</dbReference>
<dbReference type="InterPro" id="IPR011990">
    <property type="entry name" value="TPR-like_helical_dom_sf"/>
</dbReference>
<dbReference type="Gene3D" id="1.25.40.10">
    <property type="entry name" value="Tetratricopeptide repeat domain"/>
    <property type="match status" value="1"/>
</dbReference>
<comment type="caution">
    <text evidence="4">The sequence shown here is derived from an EMBL/GenBank/DDBJ whole genome shotgun (WGS) entry which is preliminary data.</text>
</comment>
<gene>
    <name evidence="4" type="ORF">KQX54_005609</name>
</gene>
<dbReference type="PROSITE" id="PS50005">
    <property type="entry name" value="TPR"/>
    <property type="match status" value="1"/>
</dbReference>
<dbReference type="PRINTS" id="PR00081">
    <property type="entry name" value="GDHRDH"/>
</dbReference>
<dbReference type="InterPro" id="IPR036291">
    <property type="entry name" value="NAD(P)-bd_dom_sf"/>
</dbReference>
<dbReference type="EMBL" id="JAHXZJ010002982">
    <property type="protein sequence ID" value="KAH0534590.1"/>
    <property type="molecule type" value="Genomic_DNA"/>
</dbReference>
<name>A0AAV7HSJ3_COTGL</name>
<dbReference type="SMART" id="SM00028">
    <property type="entry name" value="TPR"/>
    <property type="match status" value="3"/>
</dbReference>
<dbReference type="SUPFAM" id="SSF51735">
    <property type="entry name" value="NAD(P)-binding Rossmann-fold domains"/>
    <property type="match status" value="1"/>
</dbReference>
<accession>A0AAV7HSJ3</accession>
<dbReference type="Proteomes" id="UP000826195">
    <property type="component" value="Unassembled WGS sequence"/>
</dbReference>
<feature type="domain" description="BDBT FKBP like N-terminal" evidence="3">
    <location>
        <begin position="330"/>
        <end position="430"/>
    </location>
</feature>
<evidence type="ECO:0000313" key="5">
    <source>
        <dbReference type="Proteomes" id="UP000826195"/>
    </source>
</evidence>
<reference evidence="4 5" key="1">
    <citation type="journal article" date="2021" name="J. Hered.">
        <title>A chromosome-level genome assembly of the parasitoid wasp, Cotesia glomerata (Hymenoptera: Braconidae).</title>
        <authorList>
            <person name="Pinto B.J."/>
            <person name="Weis J.J."/>
            <person name="Gamble T."/>
            <person name="Ode P.J."/>
            <person name="Paul R."/>
            <person name="Zaspel J.M."/>
        </authorList>
    </citation>
    <scope>NUCLEOTIDE SEQUENCE [LARGE SCALE GENOMIC DNA]</scope>
    <source>
        <strain evidence="4">CgM1</strain>
    </source>
</reference>
<evidence type="ECO:0000313" key="4">
    <source>
        <dbReference type="EMBL" id="KAH0534590.1"/>
    </source>
</evidence>
<dbReference type="PRINTS" id="PR00080">
    <property type="entry name" value="SDRFAMILY"/>
</dbReference>
<dbReference type="InterPro" id="IPR002347">
    <property type="entry name" value="SDR_fam"/>
</dbReference>
<sequence>MGIKLPKSAVFGSAVCTLVGTLYIIKDKLGGRTYEGTEKLTDKVVIVTGANTGIGKEVTRDLAKREAKIVMACRDLGKCEKTRKEIVLETKNKFIYCRLCDLASQSSIREFVKAFNQEHDRLDILINNAGVMRCPKSVTKDGIETQLGVNHMGHFLLTNLLLDKLKSSAPSRVVVVASVAHRRGKIKIEDLNSEQSYDAGDAYSQSKLANVLFAKELAKKLAGTEVAVNSVHPGLVDTEIMRHMSFTKSTVASLIIKPFFWLFIKTPKQGAQAVLNAALNPELQKLSGVYLSQFDIIKEEDETEEVKNTKLAEWLWVTSTKLKMKTNYISSDKIVEKEVLTHGSITNKPEEKSICHLKISDIKIPEHLNVELNSSLLEPGEKILVIGKADSEVDRQIERAVRWMGEGETSLVRINLPCPLAVELKITLVNHEKFKPIWDWTPEEKFIVAAQYKERGLKLMQENRVKDAFVCFSKAVSLIITLEPISDLQLPLELERKIDRLRTSLYNNMAMCQLKHENFEHAISLCSKVLARDKNNVRAMYRRGCAFAGVKNIESALFDFQRAAHIEPSNGLVWKKMVTYSKLWEEATKKSDNLLKKMFKI</sequence>
<protein>
    <recommendedName>
        <fullName evidence="3">BDBT FKBP like N-terminal domain-containing protein</fullName>
    </recommendedName>
</protein>
<organism evidence="4 5">
    <name type="scientific">Cotesia glomerata</name>
    <name type="common">Lepidopteran parasitic wasp</name>
    <name type="synonym">Apanteles glomeratus</name>
    <dbReference type="NCBI Taxonomy" id="32391"/>
    <lineage>
        <taxon>Eukaryota</taxon>
        <taxon>Metazoa</taxon>
        <taxon>Ecdysozoa</taxon>
        <taxon>Arthropoda</taxon>
        <taxon>Hexapoda</taxon>
        <taxon>Insecta</taxon>
        <taxon>Pterygota</taxon>
        <taxon>Neoptera</taxon>
        <taxon>Endopterygota</taxon>
        <taxon>Hymenoptera</taxon>
        <taxon>Apocrita</taxon>
        <taxon>Ichneumonoidea</taxon>
        <taxon>Braconidae</taxon>
        <taxon>Microgastrinae</taxon>
        <taxon>Cotesia</taxon>
    </lineage>
</organism>
<evidence type="ECO:0000256" key="1">
    <source>
        <dbReference type="ARBA" id="ARBA00023002"/>
    </source>
</evidence>
<dbReference type="PANTHER" id="PTHR43157:SF31">
    <property type="entry name" value="PHOSPHATIDYLINOSITOL-GLYCAN BIOSYNTHESIS CLASS F PROTEIN"/>
    <property type="match status" value="1"/>
</dbReference>
<dbReference type="GO" id="GO:0016491">
    <property type="term" value="F:oxidoreductase activity"/>
    <property type="evidence" value="ECO:0007669"/>
    <property type="project" value="UniProtKB-KW"/>
</dbReference>
<evidence type="ECO:0000259" key="3">
    <source>
        <dbReference type="Pfam" id="PF18023"/>
    </source>
</evidence>